<accession>A0AAD7HX34</accession>
<dbReference type="Proteomes" id="UP001215280">
    <property type="component" value="Unassembled WGS sequence"/>
</dbReference>
<gene>
    <name evidence="2" type="ORF">DFH07DRAFT_969585</name>
</gene>
<comment type="caution">
    <text evidence="2">The sequence shown here is derived from an EMBL/GenBank/DDBJ whole genome shotgun (WGS) entry which is preliminary data.</text>
</comment>
<feature type="region of interest" description="Disordered" evidence="1">
    <location>
        <begin position="146"/>
        <end position="254"/>
    </location>
</feature>
<keyword evidence="3" id="KW-1185">Reference proteome</keyword>
<sequence length="623" mass="68384">MAQSRPHKRTREAEDARAEFDHDHWAQLRPCAACHEVVLYFDGSFQALEREEAIAVFTELEPAFVKFRQAEQAAVGHTDASAVEAFIFQVGVMFRSFEQMYTGFSTGRFDALKSAFIQGKPPANWLKETFRIPDVRTKITNPFDLAPSAFQPVSPPSPIPPPPKKHCPTQPAPEPFPDEDLPTQEDSPALRRSTRDPRPPPRGNHRAQNAEVVVETPAASSSKKAGKTRQSDPVPDSPQLTSKTHDESDDDSVQVIAKPSDLQPVETPGEFDPAAIEKANLHFKGKGSKVLGNLPPAPLIAPTVVAKHLVASAALPAEDARSLFPCYDCLSRGRICVYAGPRKRCYNCIKSGQTCTLRANSHQAMIALDRLEPILVTTSRRFNSHLKTITRTGRLVQLHQDLAAMHLQQYVDDLQEFAFEFFQAEKALTADHFNARFEDYETQDAIWDLFAAFDITFESALEHFKSVNPVGTILEDDAVHLPPQHPLLVTPLEHFEKSVLPEAAQAHDEPNDPDADLSVDTPGPRPAPKSSVTGTAPVKFGPPKNVPRTESSVREGASRLGFDRPAAFSLERSLLTYFPPLSGPNVDQLDDNMGGEVGVGPSGGGEAPLGATARRFLQDMALL</sequence>
<feature type="region of interest" description="Disordered" evidence="1">
    <location>
        <begin position="503"/>
        <end position="558"/>
    </location>
</feature>
<evidence type="ECO:0000313" key="3">
    <source>
        <dbReference type="Proteomes" id="UP001215280"/>
    </source>
</evidence>
<dbReference type="EMBL" id="JARJLG010000199">
    <property type="protein sequence ID" value="KAJ7729259.1"/>
    <property type="molecule type" value="Genomic_DNA"/>
</dbReference>
<protein>
    <submittedName>
        <fullName evidence="2">Uncharacterized protein</fullName>
    </submittedName>
</protein>
<proteinExistence type="predicted"/>
<organism evidence="2 3">
    <name type="scientific">Mycena maculata</name>
    <dbReference type="NCBI Taxonomy" id="230809"/>
    <lineage>
        <taxon>Eukaryota</taxon>
        <taxon>Fungi</taxon>
        <taxon>Dikarya</taxon>
        <taxon>Basidiomycota</taxon>
        <taxon>Agaricomycotina</taxon>
        <taxon>Agaricomycetes</taxon>
        <taxon>Agaricomycetidae</taxon>
        <taxon>Agaricales</taxon>
        <taxon>Marasmiineae</taxon>
        <taxon>Mycenaceae</taxon>
        <taxon>Mycena</taxon>
    </lineage>
</organism>
<evidence type="ECO:0000256" key="1">
    <source>
        <dbReference type="SAM" id="MobiDB-lite"/>
    </source>
</evidence>
<name>A0AAD7HX34_9AGAR</name>
<feature type="compositionally biased region" description="Pro residues" evidence="1">
    <location>
        <begin position="153"/>
        <end position="162"/>
    </location>
</feature>
<evidence type="ECO:0000313" key="2">
    <source>
        <dbReference type="EMBL" id="KAJ7729259.1"/>
    </source>
</evidence>
<dbReference type="AlphaFoldDB" id="A0AAD7HX34"/>
<reference evidence="2" key="1">
    <citation type="submission" date="2023-03" db="EMBL/GenBank/DDBJ databases">
        <title>Massive genome expansion in bonnet fungi (Mycena s.s.) driven by repeated elements and novel gene families across ecological guilds.</title>
        <authorList>
            <consortium name="Lawrence Berkeley National Laboratory"/>
            <person name="Harder C.B."/>
            <person name="Miyauchi S."/>
            <person name="Viragh M."/>
            <person name="Kuo A."/>
            <person name="Thoen E."/>
            <person name="Andreopoulos B."/>
            <person name="Lu D."/>
            <person name="Skrede I."/>
            <person name="Drula E."/>
            <person name="Henrissat B."/>
            <person name="Morin E."/>
            <person name="Kohler A."/>
            <person name="Barry K."/>
            <person name="LaButti K."/>
            <person name="Morin E."/>
            <person name="Salamov A."/>
            <person name="Lipzen A."/>
            <person name="Mereny Z."/>
            <person name="Hegedus B."/>
            <person name="Baldrian P."/>
            <person name="Stursova M."/>
            <person name="Weitz H."/>
            <person name="Taylor A."/>
            <person name="Grigoriev I.V."/>
            <person name="Nagy L.G."/>
            <person name="Martin F."/>
            <person name="Kauserud H."/>
        </authorList>
    </citation>
    <scope>NUCLEOTIDE SEQUENCE</scope>
    <source>
        <strain evidence="2">CBHHK188m</strain>
    </source>
</reference>